<proteinExistence type="inferred from homology"/>
<protein>
    <submittedName>
        <fullName evidence="4">Carbon-nitrogen hydrolase</fullName>
    </submittedName>
</protein>
<dbReference type="PROSITE" id="PS00920">
    <property type="entry name" value="NITRIL_CHT_1"/>
    <property type="match status" value="1"/>
</dbReference>
<gene>
    <name evidence="4" type="ORF">BJ875DRAFT_502794</name>
</gene>
<comment type="similarity">
    <text evidence="1">Belongs to the carbon-nitrogen hydrolase superfamily. Nitrilase family.</text>
</comment>
<name>A0A9P7YPK8_9HELO</name>
<evidence type="ECO:0000313" key="4">
    <source>
        <dbReference type="EMBL" id="KAG9237311.1"/>
    </source>
</evidence>
<dbReference type="SUPFAM" id="SSF56317">
    <property type="entry name" value="Carbon-nitrogen hydrolase"/>
    <property type="match status" value="1"/>
</dbReference>
<dbReference type="PROSITE" id="PS50263">
    <property type="entry name" value="CN_HYDROLASE"/>
    <property type="match status" value="1"/>
</dbReference>
<dbReference type="GO" id="GO:0016836">
    <property type="term" value="F:hydro-lyase activity"/>
    <property type="evidence" value="ECO:0007669"/>
    <property type="project" value="UniProtKB-ARBA"/>
</dbReference>
<evidence type="ECO:0000256" key="2">
    <source>
        <dbReference type="PROSITE-ProRule" id="PRU10139"/>
    </source>
</evidence>
<feature type="domain" description="CN hydrolase" evidence="3">
    <location>
        <begin position="12"/>
        <end position="390"/>
    </location>
</feature>
<keyword evidence="4" id="KW-0378">Hydrolase</keyword>
<evidence type="ECO:0000313" key="5">
    <source>
        <dbReference type="Proteomes" id="UP000824998"/>
    </source>
</evidence>
<dbReference type="PANTHER" id="PTHR46044">
    <property type="entry name" value="NITRILASE"/>
    <property type="match status" value="1"/>
</dbReference>
<feature type="active site" description="Proton acceptor" evidence="2">
    <location>
        <position position="51"/>
    </location>
</feature>
<dbReference type="EMBL" id="MU251389">
    <property type="protein sequence ID" value="KAG9237311.1"/>
    <property type="molecule type" value="Genomic_DNA"/>
</dbReference>
<dbReference type="InterPro" id="IPR044149">
    <property type="entry name" value="Nitrilases_CHs"/>
</dbReference>
<dbReference type="InterPro" id="IPR003010">
    <property type="entry name" value="C-N_Hydrolase"/>
</dbReference>
<dbReference type="InterPro" id="IPR000132">
    <property type="entry name" value="Nitrilase/CN_hydratase_CS"/>
</dbReference>
<dbReference type="Pfam" id="PF00795">
    <property type="entry name" value="CN_hydrolase"/>
    <property type="match status" value="1"/>
</dbReference>
<evidence type="ECO:0000259" key="3">
    <source>
        <dbReference type="PROSITE" id="PS50263"/>
    </source>
</evidence>
<sequence>MPQIALEMSPKLRLAVAQSYTRSTRSATLTALETTTNRAQEQGADLILFPEAYLGGYPRTADFGAAVGARRPEGREQFLQYFKDAVDLGDTPEGAGELWTDKKLPVPKAGVRGDGTREELERIARETGVFIVTGLVERCGGSLYCGAVYICPKSGMLGKRRKVMPTGSERLIWGQGQPSSLRAVTTTIKGVDLTLAAAICWESYMPLLRQSLYSQNVNLYLAPTADARDAWLALMRTVGCEGRCFVLSANQCMAKSNLPDWITGVNEARAKNLNGLRQADAKSGSSDVVPTTALSRRKSTTLTEDGHEIALPEERPLPSRLRRKSTFTDDGHEIVFPDSPDDQTAQTLSKVEETEYVSRGGSCIVSPLGEVLSGPLWDDEDGLLAVDVDFDDCLRGRLDLDVGGSYSRNDSFKLTVEGLDLSPPP</sequence>
<organism evidence="4 5">
    <name type="scientific">Amylocarpus encephaloides</name>
    <dbReference type="NCBI Taxonomy" id="45428"/>
    <lineage>
        <taxon>Eukaryota</taxon>
        <taxon>Fungi</taxon>
        <taxon>Dikarya</taxon>
        <taxon>Ascomycota</taxon>
        <taxon>Pezizomycotina</taxon>
        <taxon>Leotiomycetes</taxon>
        <taxon>Helotiales</taxon>
        <taxon>Helotiales incertae sedis</taxon>
        <taxon>Amylocarpus</taxon>
    </lineage>
</organism>
<evidence type="ECO:0000256" key="1">
    <source>
        <dbReference type="ARBA" id="ARBA00008129"/>
    </source>
</evidence>
<dbReference type="Gene3D" id="3.60.110.10">
    <property type="entry name" value="Carbon-nitrogen hydrolase"/>
    <property type="match status" value="1"/>
</dbReference>
<dbReference type="FunFam" id="3.60.110.10:FF:000016">
    <property type="entry name" value="Nitrilase blr3397"/>
    <property type="match status" value="1"/>
</dbReference>
<dbReference type="Proteomes" id="UP000824998">
    <property type="component" value="Unassembled WGS sequence"/>
</dbReference>
<dbReference type="PANTHER" id="PTHR46044:SF12">
    <property type="entry name" value="HYDROLASE"/>
    <property type="match status" value="1"/>
</dbReference>
<dbReference type="OrthoDB" id="10250282at2759"/>
<comment type="caution">
    <text evidence="4">The sequence shown here is derived from an EMBL/GenBank/DDBJ whole genome shotgun (WGS) entry which is preliminary data.</text>
</comment>
<dbReference type="GO" id="GO:0000257">
    <property type="term" value="F:nitrilase activity"/>
    <property type="evidence" value="ECO:0007669"/>
    <property type="project" value="UniProtKB-ARBA"/>
</dbReference>
<keyword evidence="5" id="KW-1185">Reference proteome</keyword>
<dbReference type="AlphaFoldDB" id="A0A9P7YPK8"/>
<dbReference type="InterPro" id="IPR036526">
    <property type="entry name" value="C-N_Hydrolase_sf"/>
</dbReference>
<accession>A0A9P7YPK8</accession>
<reference evidence="4" key="1">
    <citation type="journal article" date="2021" name="IMA Fungus">
        <title>Genomic characterization of three marine fungi, including Emericellopsis atlantica sp. nov. with signatures of a generalist lifestyle and marine biomass degradation.</title>
        <authorList>
            <person name="Hagestad O.C."/>
            <person name="Hou L."/>
            <person name="Andersen J.H."/>
            <person name="Hansen E.H."/>
            <person name="Altermark B."/>
            <person name="Li C."/>
            <person name="Kuhnert E."/>
            <person name="Cox R.J."/>
            <person name="Crous P.W."/>
            <person name="Spatafora J.W."/>
            <person name="Lail K."/>
            <person name="Amirebrahimi M."/>
            <person name="Lipzen A."/>
            <person name="Pangilinan J."/>
            <person name="Andreopoulos W."/>
            <person name="Hayes R.D."/>
            <person name="Ng V."/>
            <person name="Grigoriev I.V."/>
            <person name="Jackson S.A."/>
            <person name="Sutton T.D.S."/>
            <person name="Dobson A.D.W."/>
            <person name="Rama T."/>
        </authorList>
    </citation>
    <scope>NUCLEOTIDE SEQUENCE</scope>
    <source>
        <strain evidence="4">TRa018bII</strain>
    </source>
</reference>